<proteinExistence type="predicted"/>
<evidence type="ECO:0000256" key="1">
    <source>
        <dbReference type="SAM" id="MobiDB-lite"/>
    </source>
</evidence>
<reference evidence="2 3" key="1">
    <citation type="submission" date="2024-09" db="EMBL/GenBank/DDBJ databases">
        <authorList>
            <person name="Sun Q."/>
            <person name="Mori K."/>
        </authorList>
    </citation>
    <scope>NUCLEOTIDE SEQUENCE [LARGE SCALE GENOMIC DNA]</scope>
    <source>
        <strain evidence="2 3">TBRC 3947</strain>
    </source>
</reference>
<dbReference type="RefSeq" id="WP_377259673.1">
    <property type="nucleotide sequence ID" value="NZ_JBHLUH010000077.1"/>
</dbReference>
<gene>
    <name evidence="2" type="ORF">ACFFIA_35015</name>
</gene>
<organism evidence="2 3">
    <name type="scientific">Phytohabitans kaempferiae</name>
    <dbReference type="NCBI Taxonomy" id="1620943"/>
    <lineage>
        <taxon>Bacteria</taxon>
        <taxon>Bacillati</taxon>
        <taxon>Actinomycetota</taxon>
        <taxon>Actinomycetes</taxon>
        <taxon>Micromonosporales</taxon>
        <taxon>Micromonosporaceae</taxon>
    </lineage>
</organism>
<protein>
    <submittedName>
        <fullName evidence="2">Uncharacterized protein</fullName>
    </submittedName>
</protein>
<name>A0ABV6MEP5_9ACTN</name>
<evidence type="ECO:0000313" key="2">
    <source>
        <dbReference type="EMBL" id="MFC0532843.1"/>
    </source>
</evidence>
<keyword evidence="3" id="KW-1185">Reference proteome</keyword>
<dbReference type="EMBL" id="JBHLUH010000077">
    <property type="protein sequence ID" value="MFC0532843.1"/>
    <property type="molecule type" value="Genomic_DNA"/>
</dbReference>
<evidence type="ECO:0000313" key="3">
    <source>
        <dbReference type="Proteomes" id="UP001589867"/>
    </source>
</evidence>
<sequence length="41" mass="4600">MSVQTMRLGSGRSARLASARERAEWPGSRRGRRPDACEEPK</sequence>
<feature type="compositionally biased region" description="Low complexity" evidence="1">
    <location>
        <begin position="7"/>
        <end position="17"/>
    </location>
</feature>
<comment type="caution">
    <text evidence="2">The sequence shown here is derived from an EMBL/GenBank/DDBJ whole genome shotgun (WGS) entry which is preliminary data.</text>
</comment>
<accession>A0ABV6MEP5</accession>
<feature type="region of interest" description="Disordered" evidence="1">
    <location>
        <begin position="1"/>
        <end position="41"/>
    </location>
</feature>
<dbReference type="Proteomes" id="UP001589867">
    <property type="component" value="Unassembled WGS sequence"/>
</dbReference>